<proteinExistence type="predicted"/>
<dbReference type="Proteomes" id="UP001141183">
    <property type="component" value="Unassembled WGS sequence"/>
</dbReference>
<dbReference type="Pfam" id="PF13527">
    <property type="entry name" value="Acetyltransf_9"/>
    <property type="match status" value="1"/>
</dbReference>
<dbReference type="SUPFAM" id="SSF55729">
    <property type="entry name" value="Acyl-CoA N-acyltransferases (Nat)"/>
    <property type="match status" value="1"/>
</dbReference>
<evidence type="ECO:0000313" key="3">
    <source>
        <dbReference type="Proteomes" id="UP001141183"/>
    </source>
</evidence>
<dbReference type="GO" id="GO:0016747">
    <property type="term" value="F:acyltransferase activity, transferring groups other than amino-acyl groups"/>
    <property type="evidence" value="ECO:0007669"/>
    <property type="project" value="InterPro"/>
</dbReference>
<feature type="domain" description="N-acetyltransferase" evidence="1">
    <location>
        <begin position="1"/>
        <end position="158"/>
    </location>
</feature>
<protein>
    <submittedName>
        <fullName evidence="2">GNAT family N-acetyltransferase</fullName>
    </submittedName>
</protein>
<dbReference type="AlphaFoldDB" id="A0A9X4B2X8"/>
<organism evidence="2 3">
    <name type="scientific">Clostridium tertium</name>
    <dbReference type="NCBI Taxonomy" id="1559"/>
    <lineage>
        <taxon>Bacteria</taxon>
        <taxon>Bacillati</taxon>
        <taxon>Bacillota</taxon>
        <taxon>Clostridia</taxon>
        <taxon>Eubacteriales</taxon>
        <taxon>Clostridiaceae</taxon>
        <taxon>Clostridium</taxon>
    </lineage>
</organism>
<evidence type="ECO:0000259" key="1">
    <source>
        <dbReference type="PROSITE" id="PS51186"/>
    </source>
</evidence>
<name>A0A9X4B2X8_9CLOT</name>
<dbReference type="InterPro" id="IPR000182">
    <property type="entry name" value="GNAT_dom"/>
</dbReference>
<dbReference type="PROSITE" id="PS51186">
    <property type="entry name" value="GNAT"/>
    <property type="match status" value="1"/>
</dbReference>
<reference evidence="2" key="1">
    <citation type="submission" date="2022-05" db="EMBL/GenBank/DDBJ databases">
        <title>Draft genome sequence of Clostridium tertium strain CP3 isolated from Peru.</title>
        <authorList>
            <person name="Hurtado R."/>
            <person name="Lima L."/>
            <person name="Sousa T."/>
            <person name="Jaiswal A.K."/>
            <person name="Tiwari S."/>
            <person name="Maturrano L."/>
            <person name="Brenig B."/>
            <person name="Azevedo V."/>
        </authorList>
    </citation>
    <scope>NUCLEOTIDE SEQUENCE</scope>
    <source>
        <strain evidence="2">CP3</strain>
    </source>
</reference>
<comment type="caution">
    <text evidence="2">The sequence shown here is derived from an EMBL/GenBank/DDBJ whole genome shotgun (WGS) entry which is preliminary data.</text>
</comment>
<sequence>MKLEFIDKQDFNKIVDELKSLYKVCLNKDLSTEYFLWRYLNNPIDDFVLCIAREDNKIVASYSVLPINIVVDNEIIKAGISMPILVKPNFRNNGLSFELAIKVYEKLKERNYSLLLAFPNEIYHYNLVKKFGFEDIYEMPTLKLEIKDKDIYHINRCDIQKVDVDNDYKFNYSLLLKNNTSKMKIYKDVNYLKWIFRENPIEKYNNYVVSKNKLVLASLVLKKDKNKIEILELNSIDKEYTKILLCKLFRDSIEDEIKNIELCCSIYNKNHRVLEELGFKNDIPVTYFTLKKINCLDNKINDYKNWCIQMSDFKDSLK</sequence>
<keyword evidence="3" id="KW-1185">Reference proteome</keyword>
<evidence type="ECO:0000313" key="2">
    <source>
        <dbReference type="EMBL" id="MDC4241101.1"/>
    </source>
</evidence>
<dbReference type="Gene3D" id="3.40.630.30">
    <property type="match status" value="1"/>
</dbReference>
<dbReference type="InterPro" id="IPR016181">
    <property type="entry name" value="Acyl_CoA_acyltransferase"/>
</dbReference>
<dbReference type="RefSeq" id="WP_272470455.1">
    <property type="nucleotide sequence ID" value="NZ_JAMRYU010000013.1"/>
</dbReference>
<gene>
    <name evidence="2" type="ORF">NE398_13115</name>
</gene>
<accession>A0A9X4B2X8</accession>
<dbReference type="EMBL" id="JAMRYU010000013">
    <property type="protein sequence ID" value="MDC4241101.1"/>
    <property type="molecule type" value="Genomic_DNA"/>
</dbReference>